<evidence type="ECO:0000313" key="1">
    <source>
        <dbReference type="EMBL" id="MFM0102640.1"/>
    </source>
</evidence>
<sequence>MSRSSPLQWSRRSAFVNYAVAVLSVAVALVAALLLEPHMQSSPFVSLSLCAIMFSAWFGGLGPGLLATALSVVGFTYYFVPPVNSFDVAPTDLPRIILLAVTGLFVVWLNVSRRGAEGALRRSEAYLAEAQQLSHTGSFGWKVASGDLVWSKETYQIFGAEETVEPTIDLVLQRVHPDDRELVRREIARAAQGGQDYEYEHRLLMPNGAIKHLHVRAHRVKYQSGAEEIVGALTDVTATREAQEASHTAQANLARVARVTALAQMSASVAHEVNQPLAAIATYAAAGLRWLTREVPEVDEARACVSHILEEANRAGEVIRSVRDVARKADPELTPLDINEVIDEAVALLKPDALRHCVTVQLQLASELPLVRGDRVQLQQVIINLAINGVQAMATVARRARVLTIRTEQRESDQVLVAVEDVGIGTGPEGLDRLFSAFYTTKPDGMGMGLSICRSIIEAHGGRVWASRNIGPGMTFQFTVSAYRSRCPL</sequence>
<reference evidence="1 2" key="1">
    <citation type="journal article" date="2024" name="Chem. Sci.">
        <title>Discovery of megapolipeptins by genome mining of a Burkholderiales bacteria collection.</title>
        <authorList>
            <person name="Paulo B.S."/>
            <person name="Recchia M.J.J."/>
            <person name="Lee S."/>
            <person name="Fergusson C.H."/>
            <person name="Romanowski S.B."/>
            <person name="Hernandez A."/>
            <person name="Krull N."/>
            <person name="Liu D.Y."/>
            <person name="Cavanagh H."/>
            <person name="Bos A."/>
            <person name="Gray C.A."/>
            <person name="Murphy B.T."/>
            <person name="Linington R.G."/>
            <person name="Eustaquio A.S."/>
        </authorList>
    </citation>
    <scope>NUCLEOTIDE SEQUENCE [LARGE SCALE GENOMIC DNA]</scope>
    <source>
        <strain evidence="1 2">RL18-126-BIB-B</strain>
    </source>
</reference>
<protein>
    <submittedName>
        <fullName evidence="1">DUF4118 domain-containing protein</fullName>
    </submittedName>
</protein>
<organism evidence="1 2">
    <name type="scientific">Paraburkholderia rhynchosiae</name>
    <dbReference type="NCBI Taxonomy" id="487049"/>
    <lineage>
        <taxon>Bacteria</taxon>
        <taxon>Pseudomonadati</taxon>
        <taxon>Pseudomonadota</taxon>
        <taxon>Betaproteobacteria</taxon>
        <taxon>Burkholderiales</taxon>
        <taxon>Burkholderiaceae</taxon>
        <taxon>Paraburkholderia</taxon>
    </lineage>
</organism>
<gene>
    <name evidence="1" type="ORF">PQR01_03830</name>
</gene>
<dbReference type="EMBL" id="JAQQDW010000005">
    <property type="protein sequence ID" value="MFM0102640.1"/>
    <property type="molecule type" value="Genomic_DNA"/>
</dbReference>
<accession>A0ACC7N6H5</accession>
<keyword evidence="2" id="KW-1185">Reference proteome</keyword>
<evidence type="ECO:0000313" key="2">
    <source>
        <dbReference type="Proteomes" id="UP001629235"/>
    </source>
</evidence>
<comment type="caution">
    <text evidence="1">The sequence shown here is derived from an EMBL/GenBank/DDBJ whole genome shotgun (WGS) entry which is preliminary data.</text>
</comment>
<dbReference type="Proteomes" id="UP001629235">
    <property type="component" value="Unassembled WGS sequence"/>
</dbReference>
<name>A0ACC7N6H5_9BURK</name>
<proteinExistence type="predicted"/>